<sequence>MFVAFRKCEEQISKSEKLLQELSRNDYVDISFYPNKNILQFLSVCSRLGEVSGTGENHETTPNPNNGVHLQDRAEHNVKMDNESLPCSLSGICDTSNSELMVTDFHKKCVKLLDEAYTVIDVLHVRASPYSVCSCLL</sequence>
<proteinExistence type="predicted"/>
<dbReference type="EMBL" id="JAIWYP010000007">
    <property type="protein sequence ID" value="KAH3800416.1"/>
    <property type="molecule type" value="Genomic_DNA"/>
</dbReference>
<dbReference type="AlphaFoldDB" id="A0A9D4FLW1"/>
<evidence type="ECO:0000313" key="1">
    <source>
        <dbReference type="EMBL" id="KAH3800416.1"/>
    </source>
</evidence>
<protein>
    <submittedName>
        <fullName evidence="1">Uncharacterized protein</fullName>
    </submittedName>
</protein>
<keyword evidence="2" id="KW-1185">Reference proteome</keyword>
<accession>A0A9D4FLW1</accession>
<evidence type="ECO:0000313" key="2">
    <source>
        <dbReference type="Proteomes" id="UP000828390"/>
    </source>
</evidence>
<reference evidence="1" key="2">
    <citation type="submission" date="2020-11" db="EMBL/GenBank/DDBJ databases">
        <authorList>
            <person name="McCartney M.A."/>
            <person name="Auch B."/>
            <person name="Kono T."/>
            <person name="Mallez S."/>
            <person name="Becker A."/>
            <person name="Gohl D.M."/>
            <person name="Silverstein K.A.T."/>
            <person name="Koren S."/>
            <person name="Bechman K.B."/>
            <person name="Herman A."/>
            <person name="Abrahante J.E."/>
            <person name="Garbe J."/>
        </authorList>
    </citation>
    <scope>NUCLEOTIDE SEQUENCE</scope>
    <source>
        <strain evidence="1">Duluth1</strain>
        <tissue evidence="1">Whole animal</tissue>
    </source>
</reference>
<gene>
    <name evidence="1" type="ORF">DPMN_154049</name>
</gene>
<comment type="caution">
    <text evidence="1">The sequence shown here is derived from an EMBL/GenBank/DDBJ whole genome shotgun (WGS) entry which is preliminary data.</text>
</comment>
<dbReference type="Proteomes" id="UP000828390">
    <property type="component" value="Unassembled WGS sequence"/>
</dbReference>
<organism evidence="1 2">
    <name type="scientific">Dreissena polymorpha</name>
    <name type="common">Zebra mussel</name>
    <name type="synonym">Mytilus polymorpha</name>
    <dbReference type="NCBI Taxonomy" id="45954"/>
    <lineage>
        <taxon>Eukaryota</taxon>
        <taxon>Metazoa</taxon>
        <taxon>Spiralia</taxon>
        <taxon>Lophotrochozoa</taxon>
        <taxon>Mollusca</taxon>
        <taxon>Bivalvia</taxon>
        <taxon>Autobranchia</taxon>
        <taxon>Heteroconchia</taxon>
        <taxon>Euheterodonta</taxon>
        <taxon>Imparidentia</taxon>
        <taxon>Neoheterodontei</taxon>
        <taxon>Myida</taxon>
        <taxon>Dreissenoidea</taxon>
        <taxon>Dreissenidae</taxon>
        <taxon>Dreissena</taxon>
    </lineage>
</organism>
<name>A0A9D4FLW1_DREPO</name>
<reference evidence="1" key="1">
    <citation type="journal article" date="2019" name="bioRxiv">
        <title>The Genome of the Zebra Mussel, Dreissena polymorpha: A Resource for Invasive Species Research.</title>
        <authorList>
            <person name="McCartney M.A."/>
            <person name="Auch B."/>
            <person name="Kono T."/>
            <person name="Mallez S."/>
            <person name="Zhang Y."/>
            <person name="Obille A."/>
            <person name="Becker A."/>
            <person name="Abrahante J.E."/>
            <person name="Garbe J."/>
            <person name="Badalamenti J.P."/>
            <person name="Herman A."/>
            <person name="Mangelson H."/>
            <person name="Liachko I."/>
            <person name="Sullivan S."/>
            <person name="Sone E.D."/>
            <person name="Koren S."/>
            <person name="Silverstein K.A.T."/>
            <person name="Beckman K.B."/>
            <person name="Gohl D.M."/>
        </authorList>
    </citation>
    <scope>NUCLEOTIDE SEQUENCE</scope>
    <source>
        <strain evidence="1">Duluth1</strain>
        <tissue evidence="1">Whole animal</tissue>
    </source>
</reference>